<dbReference type="GO" id="GO:0016787">
    <property type="term" value="F:hydrolase activity"/>
    <property type="evidence" value="ECO:0007669"/>
    <property type="project" value="UniProtKB-KW"/>
</dbReference>
<feature type="domain" description="AB hydrolase-1" evidence="1">
    <location>
        <begin position="24"/>
        <end position="121"/>
    </location>
</feature>
<evidence type="ECO:0000313" key="3">
    <source>
        <dbReference type="EMBL" id="KAA0016773.1"/>
    </source>
</evidence>
<evidence type="ECO:0000259" key="1">
    <source>
        <dbReference type="Pfam" id="PF00561"/>
    </source>
</evidence>
<feature type="domain" description="DUF6817" evidence="2">
    <location>
        <begin position="236"/>
        <end position="318"/>
    </location>
</feature>
<dbReference type="Pfam" id="PF00561">
    <property type="entry name" value="Abhydrolase_1"/>
    <property type="match status" value="1"/>
</dbReference>
<dbReference type="PANTHER" id="PTHR43194">
    <property type="entry name" value="HYDROLASE ALPHA/BETA FOLD FAMILY"/>
    <property type="match status" value="1"/>
</dbReference>
<dbReference type="InterPro" id="IPR029058">
    <property type="entry name" value="AB_hydrolase_fold"/>
</dbReference>
<dbReference type="Gene3D" id="3.40.50.1820">
    <property type="entry name" value="alpha/beta hydrolase"/>
    <property type="match status" value="2"/>
</dbReference>
<evidence type="ECO:0000259" key="2">
    <source>
        <dbReference type="Pfam" id="PF20680"/>
    </source>
</evidence>
<keyword evidence="4" id="KW-1185">Reference proteome</keyword>
<dbReference type="AlphaFoldDB" id="A0A5A7S415"/>
<dbReference type="OrthoDB" id="63519at2"/>
<accession>A0A5A7S415</accession>
<organism evidence="3 4">
    <name type="scientific">Antrihabitans cavernicola</name>
    <dbReference type="NCBI Taxonomy" id="2495913"/>
    <lineage>
        <taxon>Bacteria</taxon>
        <taxon>Bacillati</taxon>
        <taxon>Actinomycetota</taxon>
        <taxon>Actinomycetes</taxon>
        <taxon>Mycobacteriales</taxon>
        <taxon>Nocardiaceae</taxon>
        <taxon>Antrihabitans</taxon>
    </lineage>
</organism>
<proteinExistence type="predicted"/>
<dbReference type="Proteomes" id="UP000322244">
    <property type="component" value="Unassembled WGS sequence"/>
</dbReference>
<reference evidence="3 4" key="1">
    <citation type="submission" date="2019-07" db="EMBL/GenBank/DDBJ databases">
        <title>Rhodococcus cavernicolus sp. nov., isolated from a cave.</title>
        <authorList>
            <person name="Lee S.D."/>
        </authorList>
    </citation>
    <scope>NUCLEOTIDE SEQUENCE [LARGE SCALE GENOMIC DNA]</scope>
    <source>
        <strain evidence="3 4">C1-24</strain>
    </source>
</reference>
<dbReference type="InterPro" id="IPR050228">
    <property type="entry name" value="Carboxylesterase_BioH"/>
</dbReference>
<name>A0A5A7S415_9NOCA</name>
<comment type="caution">
    <text evidence="3">The sequence shown here is derived from an EMBL/GenBank/DDBJ whole genome shotgun (WGS) entry which is preliminary data.</text>
</comment>
<dbReference type="PANTHER" id="PTHR43194:SF2">
    <property type="entry name" value="PEROXISOMAL MEMBRANE PROTEIN LPX1"/>
    <property type="match status" value="1"/>
</dbReference>
<protein>
    <submittedName>
        <fullName evidence="3">Alpha/beta hydrolase</fullName>
    </submittedName>
</protein>
<keyword evidence="3" id="KW-0378">Hydrolase</keyword>
<dbReference type="EMBL" id="VLNY01000025">
    <property type="protein sequence ID" value="KAA0016773.1"/>
    <property type="molecule type" value="Genomic_DNA"/>
</dbReference>
<dbReference type="Pfam" id="PF20680">
    <property type="entry name" value="DUF6817"/>
    <property type="match status" value="1"/>
</dbReference>
<dbReference type="RefSeq" id="WP_149433153.1">
    <property type="nucleotide sequence ID" value="NZ_VLNY01000025.1"/>
</dbReference>
<dbReference type="SUPFAM" id="SSF53474">
    <property type="entry name" value="alpha/beta-Hydrolases"/>
    <property type="match status" value="1"/>
</dbReference>
<gene>
    <name evidence="3" type="ORF">FOY51_25865</name>
</gene>
<dbReference type="InterPro" id="IPR000073">
    <property type="entry name" value="AB_hydrolase_1"/>
</dbReference>
<dbReference type="InterPro" id="IPR049202">
    <property type="entry name" value="DUF6817"/>
</dbReference>
<sequence length="418" mass="44529">MNRITLERPNATLVGTCTGDGPGVLLLHAGGERRDVWQPIAESLAANGYRCIAYDLRGHGDSDSAGSDELATHVDDVVAMIAAEPDPITLVGASLGGLASVLALADPDVRRRISGMALVDVVPYLDPGRVRGFLNGLRDGYGDRPLVLDTLRRRAELENATTGLAELPTLLVRGELSPVTDHESRRFSAQVPHAVIRTVRGAGHLVARDAPADLAELLLTFLNSPQARRRRMDLLLDAVCIDDIAHPGGKLRNHLDRTAATLESWGAPGWVADAGRVHAAYGTDGFPQAMPGLAPARIVAAAGVETERLVDLYGRCDRTRSYATFRTDSPMIVDRHTGEQFLLTATELRAFVELTAANELDVVAHSQSVAAEHGAELSDLFARLAPLLSPAARDAWSAMSATVSSTAGKSVNVDSDRA</sequence>
<evidence type="ECO:0000313" key="4">
    <source>
        <dbReference type="Proteomes" id="UP000322244"/>
    </source>
</evidence>